<reference evidence="3 4" key="1">
    <citation type="submission" date="2014-12" db="EMBL/GenBank/DDBJ databases">
        <title>Denitrispirillum autotrophicum gen. nov., sp. nov., Denitrifying, Facultatively Autotrophic Bacteria Isolated from Rice Paddy Soil.</title>
        <authorList>
            <person name="Ishii S."/>
            <person name="Ashida N."/>
            <person name="Ohno H."/>
            <person name="Otsuka S."/>
            <person name="Yokota A."/>
            <person name="Senoo K."/>
        </authorList>
    </citation>
    <scope>NUCLEOTIDE SEQUENCE [LARGE SCALE GENOMIC DNA]</scope>
    <source>
        <strain evidence="3 4">TSA66</strain>
    </source>
</reference>
<dbReference type="PANTHER" id="PTHR43600:SF4">
    <property type="entry name" value="CYTOSOLIC NIFE-HYDROGENASE, ALPHA SUBUNIT"/>
    <property type="match status" value="1"/>
</dbReference>
<keyword evidence="4" id="KW-1185">Reference proteome</keyword>
<evidence type="ECO:0000313" key="3">
    <source>
        <dbReference type="EMBL" id="KIF81384.1"/>
    </source>
</evidence>
<protein>
    <submittedName>
        <fullName evidence="3">Ni/Fe hydrogenase subunit alpha</fullName>
    </submittedName>
</protein>
<keyword evidence="2" id="KW-0533">Nickel</keyword>
<evidence type="ECO:0000256" key="2">
    <source>
        <dbReference type="PIRSR" id="PIRSR601501-1"/>
    </source>
</evidence>
<feature type="binding site" evidence="2">
    <location>
        <position position="69"/>
    </location>
    <ligand>
        <name>Fe cation</name>
        <dbReference type="ChEBI" id="CHEBI:24875"/>
    </ligand>
</feature>
<dbReference type="Pfam" id="PF00374">
    <property type="entry name" value="NiFeSe_Hases"/>
    <property type="match status" value="2"/>
</dbReference>
<feature type="binding site" evidence="2">
    <location>
        <position position="66"/>
    </location>
    <ligand>
        <name>Ni(2+)</name>
        <dbReference type="ChEBI" id="CHEBI:49786"/>
    </ligand>
</feature>
<dbReference type="Proteomes" id="UP000031572">
    <property type="component" value="Unassembled WGS sequence"/>
</dbReference>
<keyword evidence="1" id="KW-0560">Oxidoreductase</keyword>
<dbReference type="AlphaFoldDB" id="A0A0C2BN21"/>
<keyword evidence="2" id="KW-0460">Magnesium</keyword>
<feature type="binding site" evidence="2">
    <location>
        <position position="420"/>
    </location>
    <ligand>
        <name>Fe cation</name>
        <dbReference type="ChEBI" id="CHEBI:24875"/>
    </ligand>
</feature>
<feature type="binding site" evidence="2">
    <location>
        <position position="69"/>
    </location>
    <ligand>
        <name>Ni(2+)</name>
        <dbReference type="ChEBI" id="CHEBI:49786"/>
    </ligand>
</feature>
<proteinExistence type="predicted"/>
<keyword evidence="2" id="KW-0479">Metal-binding</keyword>
<dbReference type="STRING" id="709839.TSA66_12060"/>
<dbReference type="SUPFAM" id="SSF56762">
    <property type="entry name" value="HydB/Nqo4-like"/>
    <property type="match status" value="1"/>
</dbReference>
<dbReference type="InterPro" id="IPR018194">
    <property type="entry name" value="Ni-dep_hyd_lsu_Ni_BS"/>
</dbReference>
<sequence length="432" mass="48324">MTDKREVSIRVPVLARVEGEGALEIDIRNGSIADLKLRIFEPPRFFEKFLEGRACHEVPDMVARICGICPVAYQMSAVHALESIFGVDPGPWVRAMRRVMYCGEWIESHCLHIHLLAAPDFLGYGSVIEMARDYPDEVRRGLALQALGNDLIRMLGARSVHPVGVRVGGFHKAPDMEAVAALRERIRASLPDAEALLAWSAGLPMKGGDQQFACVALRHSSEYPMNDGRIVSDQGLDIGAAEYDRFFVERHVPHSTALHGLLHGRPYLVGPLARMNLNHDRLPPPVAQAMRATPVRFPSHNPYHSVVARAVEVYYALWEALRILDEYAPPEKPFAEVRPQAGVGVGCTEAPRGLLWHRYETHADGSIRAARIVPPTSQNQARIEQDLRLSLESFGLERDDDELRRIGEQVIRNYDPCISCATHFLKLDVRRP</sequence>
<comment type="cofactor">
    <cofactor evidence="2">
        <name>Ni(2+)</name>
        <dbReference type="ChEBI" id="CHEBI:49786"/>
    </cofactor>
</comment>
<dbReference type="GO" id="GO:0008901">
    <property type="term" value="F:ferredoxin hydrogenase activity"/>
    <property type="evidence" value="ECO:0007669"/>
    <property type="project" value="InterPro"/>
</dbReference>
<dbReference type="OrthoDB" id="9761717at2"/>
<dbReference type="GO" id="GO:0016151">
    <property type="term" value="F:nickel cation binding"/>
    <property type="evidence" value="ECO:0007669"/>
    <property type="project" value="InterPro"/>
</dbReference>
<dbReference type="InterPro" id="IPR001501">
    <property type="entry name" value="Ni-dep_hyd_lsu"/>
</dbReference>
<comment type="caution">
    <text evidence="3">The sequence shown here is derived from an EMBL/GenBank/DDBJ whole genome shotgun (WGS) entry which is preliminary data.</text>
</comment>
<feature type="binding site" evidence="2">
    <location>
        <position position="423"/>
    </location>
    <ligand>
        <name>Mg(2+)</name>
        <dbReference type="ChEBI" id="CHEBI:18420"/>
    </ligand>
</feature>
<dbReference type="InterPro" id="IPR029014">
    <property type="entry name" value="NiFe-Hase_large"/>
</dbReference>
<dbReference type="PROSITE" id="PS00508">
    <property type="entry name" value="NI_HGENASE_L_2"/>
    <property type="match status" value="1"/>
</dbReference>
<comment type="cofactor">
    <cofactor evidence="2">
        <name>Fe cation</name>
        <dbReference type="ChEBI" id="CHEBI:24875"/>
    </cofactor>
</comment>
<evidence type="ECO:0000313" key="4">
    <source>
        <dbReference type="Proteomes" id="UP000031572"/>
    </source>
</evidence>
<feature type="binding site" evidence="2">
    <location>
        <position position="372"/>
    </location>
    <ligand>
        <name>Mg(2+)</name>
        <dbReference type="ChEBI" id="CHEBI:18420"/>
    </ligand>
</feature>
<dbReference type="EMBL" id="JWJG01000028">
    <property type="protein sequence ID" value="KIF81384.1"/>
    <property type="molecule type" value="Genomic_DNA"/>
</dbReference>
<accession>A0A0C2BN21</accession>
<feature type="binding site" evidence="2">
    <location>
        <position position="47"/>
    </location>
    <ligand>
        <name>Mg(2+)</name>
        <dbReference type="ChEBI" id="CHEBI:18420"/>
    </ligand>
</feature>
<name>A0A0C2BN21_9BURK</name>
<dbReference type="Gene3D" id="1.10.645.10">
    <property type="entry name" value="Cytochrome-c3 Hydrogenase, chain B"/>
    <property type="match status" value="1"/>
</dbReference>
<organism evidence="3 4">
    <name type="scientific">Noviherbaspirillum autotrophicum</name>
    <dbReference type="NCBI Taxonomy" id="709839"/>
    <lineage>
        <taxon>Bacteria</taxon>
        <taxon>Pseudomonadati</taxon>
        <taxon>Pseudomonadota</taxon>
        <taxon>Betaproteobacteria</taxon>
        <taxon>Burkholderiales</taxon>
        <taxon>Oxalobacteraceae</taxon>
        <taxon>Noviherbaspirillum</taxon>
    </lineage>
</organism>
<dbReference type="RefSeq" id="WP_040040211.1">
    <property type="nucleotide sequence ID" value="NZ_JWJG01000028.1"/>
</dbReference>
<feature type="binding site" evidence="2">
    <location>
        <position position="417"/>
    </location>
    <ligand>
        <name>Ni(2+)</name>
        <dbReference type="ChEBI" id="CHEBI:49786"/>
    </ligand>
</feature>
<gene>
    <name evidence="3" type="ORF">TSA66_12060</name>
</gene>
<evidence type="ECO:0000256" key="1">
    <source>
        <dbReference type="ARBA" id="ARBA00023002"/>
    </source>
</evidence>
<dbReference type="PANTHER" id="PTHR43600">
    <property type="entry name" value="COENZYME F420 HYDROGENASE, SUBUNIT ALPHA"/>
    <property type="match status" value="1"/>
</dbReference>
<keyword evidence="2" id="KW-0408">Iron</keyword>